<dbReference type="PANTHER" id="PTHR24348">
    <property type="entry name" value="SERINE/THREONINE-PROTEIN KINASE UNC-51-RELATED"/>
    <property type="match status" value="1"/>
</dbReference>
<proteinExistence type="predicted"/>
<sequence>MLDYCGGGDLFHFISSCKNLKESLARKFLRQLALAMQFLRSKGIAHMDLKPQNLLLTEPPKTILKIAGFTPKQKEVDIGPAAGRLLRGYRSGSPLFSVKQLVRMRNSAKWNLVFLSRNPNPKTLQSRRLRCTRGCSKN</sequence>
<dbReference type="Pfam" id="PF00069">
    <property type="entry name" value="Pkinase"/>
    <property type="match status" value="1"/>
</dbReference>
<keyword evidence="4" id="KW-0808">Transferase</keyword>
<evidence type="ECO:0000256" key="3">
    <source>
        <dbReference type="ARBA" id="ARBA00022527"/>
    </source>
</evidence>
<reference evidence="9" key="1">
    <citation type="submission" date="2017-05" db="UniProtKB">
        <authorList>
            <consortium name="EnsemblMetazoa"/>
        </authorList>
    </citation>
    <scope>IDENTIFICATION</scope>
</reference>
<dbReference type="GO" id="GO:0000045">
    <property type="term" value="P:autophagosome assembly"/>
    <property type="evidence" value="ECO:0007669"/>
    <property type="project" value="TreeGrafter"/>
</dbReference>
<dbReference type="InParanoid" id="A0A1X7T1S5"/>
<evidence type="ECO:0000256" key="5">
    <source>
        <dbReference type="ARBA" id="ARBA00022777"/>
    </source>
</evidence>
<evidence type="ECO:0000256" key="6">
    <source>
        <dbReference type="ARBA" id="ARBA00047899"/>
    </source>
</evidence>
<keyword evidence="3" id="KW-0723">Serine/threonine-protein kinase</keyword>
<evidence type="ECO:0000259" key="8">
    <source>
        <dbReference type="PROSITE" id="PS50011"/>
    </source>
</evidence>
<dbReference type="GO" id="GO:0005829">
    <property type="term" value="C:cytosol"/>
    <property type="evidence" value="ECO:0007669"/>
    <property type="project" value="TreeGrafter"/>
</dbReference>
<dbReference type="InterPro" id="IPR045269">
    <property type="entry name" value="Atg1-like"/>
</dbReference>
<dbReference type="GO" id="GO:0004674">
    <property type="term" value="F:protein serine/threonine kinase activity"/>
    <property type="evidence" value="ECO:0007669"/>
    <property type="project" value="UniProtKB-KW"/>
</dbReference>
<dbReference type="PROSITE" id="PS50011">
    <property type="entry name" value="PROTEIN_KINASE_DOM"/>
    <property type="match status" value="1"/>
</dbReference>
<dbReference type="GO" id="GO:0061709">
    <property type="term" value="P:reticulophagy"/>
    <property type="evidence" value="ECO:0007669"/>
    <property type="project" value="TreeGrafter"/>
</dbReference>
<evidence type="ECO:0000256" key="4">
    <source>
        <dbReference type="ARBA" id="ARBA00022679"/>
    </source>
</evidence>
<dbReference type="InterPro" id="IPR011009">
    <property type="entry name" value="Kinase-like_dom_sf"/>
</dbReference>
<protein>
    <recommendedName>
        <fullName evidence="1">non-specific serine/threonine protein kinase</fullName>
        <ecNumber evidence="1">2.7.11.1</ecNumber>
    </recommendedName>
</protein>
<evidence type="ECO:0000256" key="1">
    <source>
        <dbReference type="ARBA" id="ARBA00012513"/>
    </source>
</evidence>
<keyword evidence="5" id="KW-0418">Kinase</keyword>
<comment type="catalytic activity">
    <reaction evidence="7">
        <text>L-seryl-[protein] + ATP = O-phospho-L-seryl-[protein] + ADP + H(+)</text>
        <dbReference type="Rhea" id="RHEA:17989"/>
        <dbReference type="Rhea" id="RHEA-COMP:9863"/>
        <dbReference type="Rhea" id="RHEA-COMP:11604"/>
        <dbReference type="ChEBI" id="CHEBI:15378"/>
        <dbReference type="ChEBI" id="CHEBI:29999"/>
        <dbReference type="ChEBI" id="CHEBI:30616"/>
        <dbReference type="ChEBI" id="CHEBI:83421"/>
        <dbReference type="ChEBI" id="CHEBI:456216"/>
        <dbReference type="EC" id="2.7.11.1"/>
    </reaction>
</comment>
<dbReference type="EnsemblMetazoa" id="Aqu2.1.08374_001">
    <property type="protein sequence ID" value="Aqu2.1.08374_001"/>
    <property type="gene ID" value="Aqu2.1.08374"/>
</dbReference>
<dbReference type="eggNOG" id="KOG0595">
    <property type="taxonomic scope" value="Eukaryota"/>
</dbReference>
<dbReference type="GO" id="GO:0042594">
    <property type="term" value="P:response to starvation"/>
    <property type="evidence" value="ECO:0007669"/>
    <property type="project" value="TreeGrafter"/>
</dbReference>
<organism evidence="9">
    <name type="scientific">Amphimedon queenslandica</name>
    <name type="common">Sponge</name>
    <dbReference type="NCBI Taxonomy" id="400682"/>
    <lineage>
        <taxon>Eukaryota</taxon>
        <taxon>Metazoa</taxon>
        <taxon>Porifera</taxon>
        <taxon>Demospongiae</taxon>
        <taxon>Heteroscleromorpha</taxon>
        <taxon>Haplosclerida</taxon>
        <taxon>Niphatidae</taxon>
        <taxon>Amphimedon</taxon>
    </lineage>
</organism>
<dbReference type="EC" id="2.7.11.1" evidence="1"/>
<dbReference type="GO" id="GO:0005776">
    <property type="term" value="C:autophagosome"/>
    <property type="evidence" value="ECO:0007669"/>
    <property type="project" value="TreeGrafter"/>
</dbReference>
<dbReference type="AlphaFoldDB" id="A0A1X7T1S5"/>
<dbReference type="GO" id="GO:0034045">
    <property type="term" value="C:phagophore assembly site membrane"/>
    <property type="evidence" value="ECO:0007669"/>
    <property type="project" value="TreeGrafter"/>
</dbReference>
<dbReference type="PROSITE" id="PS00108">
    <property type="entry name" value="PROTEIN_KINASE_ST"/>
    <property type="match status" value="1"/>
</dbReference>
<evidence type="ECO:0000256" key="2">
    <source>
        <dbReference type="ARBA" id="ARBA00022490"/>
    </source>
</evidence>
<dbReference type="GO" id="GO:0005524">
    <property type="term" value="F:ATP binding"/>
    <property type="evidence" value="ECO:0007669"/>
    <property type="project" value="InterPro"/>
</dbReference>
<evidence type="ECO:0000313" key="9">
    <source>
        <dbReference type="EnsemblMetazoa" id="Aqu2.1.08374_001"/>
    </source>
</evidence>
<dbReference type="SUPFAM" id="SSF56112">
    <property type="entry name" value="Protein kinase-like (PK-like)"/>
    <property type="match status" value="1"/>
</dbReference>
<dbReference type="InterPro" id="IPR008271">
    <property type="entry name" value="Ser/Thr_kinase_AS"/>
</dbReference>
<dbReference type="GO" id="GO:0010506">
    <property type="term" value="P:regulation of autophagy"/>
    <property type="evidence" value="ECO:0007669"/>
    <property type="project" value="InterPro"/>
</dbReference>
<keyword evidence="2" id="KW-0963">Cytoplasm</keyword>
<feature type="domain" description="Protein kinase" evidence="8">
    <location>
        <begin position="1"/>
        <end position="138"/>
    </location>
</feature>
<dbReference type="InterPro" id="IPR000719">
    <property type="entry name" value="Prot_kinase_dom"/>
</dbReference>
<dbReference type="Gene3D" id="1.10.510.10">
    <property type="entry name" value="Transferase(Phosphotransferase) domain 1"/>
    <property type="match status" value="1"/>
</dbReference>
<dbReference type="GO" id="GO:0034727">
    <property type="term" value="P:piecemeal microautophagy of the nucleus"/>
    <property type="evidence" value="ECO:0007669"/>
    <property type="project" value="TreeGrafter"/>
</dbReference>
<dbReference type="GO" id="GO:0000422">
    <property type="term" value="P:autophagy of mitochondrion"/>
    <property type="evidence" value="ECO:0007669"/>
    <property type="project" value="TreeGrafter"/>
</dbReference>
<name>A0A1X7T1S5_AMPQE</name>
<comment type="catalytic activity">
    <reaction evidence="6">
        <text>L-threonyl-[protein] + ATP = O-phospho-L-threonyl-[protein] + ADP + H(+)</text>
        <dbReference type="Rhea" id="RHEA:46608"/>
        <dbReference type="Rhea" id="RHEA-COMP:11060"/>
        <dbReference type="Rhea" id="RHEA-COMP:11605"/>
        <dbReference type="ChEBI" id="CHEBI:15378"/>
        <dbReference type="ChEBI" id="CHEBI:30013"/>
        <dbReference type="ChEBI" id="CHEBI:30616"/>
        <dbReference type="ChEBI" id="CHEBI:61977"/>
        <dbReference type="ChEBI" id="CHEBI:456216"/>
        <dbReference type="EC" id="2.7.11.1"/>
    </reaction>
</comment>
<dbReference type="STRING" id="400682.A0A1X7T1S5"/>
<accession>A0A1X7T1S5</accession>
<dbReference type="PANTHER" id="PTHR24348:SF65">
    <property type="entry name" value="SERINE_THREONINE-PROTEIN KINASE ULK3"/>
    <property type="match status" value="1"/>
</dbReference>
<evidence type="ECO:0000256" key="7">
    <source>
        <dbReference type="ARBA" id="ARBA00048679"/>
    </source>
</evidence>